<dbReference type="InterPro" id="IPR036691">
    <property type="entry name" value="Endo/exonu/phosph_ase_sf"/>
</dbReference>
<dbReference type="Proteomes" id="UP001054252">
    <property type="component" value="Unassembled WGS sequence"/>
</dbReference>
<reference evidence="2 3" key="1">
    <citation type="journal article" date="2021" name="Commun. Biol.">
        <title>The genome of Shorea leprosula (Dipterocarpaceae) highlights the ecological relevance of drought in aseasonal tropical rainforests.</title>
        <authorList>
            <person name="Ng K.K.S."/>
            <person name="Kobayashi M.J."/>
            <person name="Fawcett J.A."/>
            <person name="Hatakeyama M."/>
            <person name="Paape T."/>
            <person name="Ng C.H."/>
            <person name="Ang C.C."/>
            <person name="Tnah L.H."/>
            <person name="Lee C.T."/>
            <person name="Nishiyama T."/>
            <person name="Sese J."/>
            <person name="O'Brien M.J."/>
            <person name="Copetti D."/>
            <person name="Mohd Noor M.I."/>
            <person name="Ong R.C."/>
            <person name="Putra M."/>
            <person name="Sireger I.Z."/>
            <person name="Indrioko S."/>
            <person name="Kosugi Y."/>
            <person name="Izuno A."/>
            <person name="Isagi Y."/>
            <person name="Lee S.L."/>
            <person name="Shimizu K.K."/>
        </authorList>
    </citation>
    <scope>NUCLEOTIDE SEQUENCE [LARGE SCALE GENOMIC DNA]</scope>
    <source>
        <strain evidence="2">214</strain>
    </source>
</reference>
<keyword evidence="3" id="KW-1185">Reference proteome</keyword>
<dbReference type="InterPro" id="IPR025558">
    <property type="entry name" value="DUF4283"/>
</dbReference>
<evidence type="ECO:0000259" key="1">
    <source>
        <dbReference type="Pfam" id="PF14111"/>
    </source>
</evidence>
<accession>A0AAV5KGG9</accession>
<dbReference type="EMBL" id="BPVZ01000063">
    <property type="protein sequence ID" value="GKV23621.1"/>
    <property type="molecule type" value="Genomic_DNA"/>
</dbReference>
<evidence type="ECO:0000313" key="2">
    <source>
        <dbReference type="EMBL" id="GKV23621.1"/>
    </source>
</evidence>
<comment type="caution">
    <text evidence="2">The sequence shown here is derived from an EMBL/GenBank/DDBJ whole genome shotgun (WGS) entry which is preliminary data.</text>
</comment>
<protein>
    <recommendedName>
        <fullName evidence="1">DUF4283 domain-containing protein</fullName>
    </recommendedName>
</protein>
<dbReference type="Pfam" id="PF14111">
    <property type="entry name" value="DUF4283"/>
    <property type="match status" value="1"/>
</dbReference>
<name>A0AAV5KGG9_9ROSI</name>
<dbReference type="PANTHER" id="PTHR31286">
    <property type="entry name" value="GLYCINE-RICH CELL WALL STRUCTURAL PROTEIN 1.8-LIKE"/>
    <property type="match status" value="1"/>
</dbReference>
<evidence type="ECO:0000313" key="3">
    <source>
        <dbReference type="Proteomes" id="UP001054252"/>
    </source>
</evidence>
<dbReference type="AlphaFoldDB" id="A0AAV5KGG9"/>
<dbReference type="InterPro" id="IPR040256">
    <property type="entry name" value="At4g02000-like"/>
</dbReference>
<dbReference type="SUPFAM" id="SSF56219">
    <property type="entry name" value="DNase I-like"/>
    <property type="match status" value="1"/>
</dbReference>
<organism evidence="2 3">
    <name type="scientific">Rubroshorea leprosula</name>
    <dbReference type="NCBI Taxonomy" id="152421"/>
    <lineage>
        <taxon>Eukaryota</taxon>
        <taxon>Viridiplantae</taxon>
        <taxon>Streptophyta</taxon>
        <taxon>Embryophyta</taxon>
        <taxon>Tracheophyta</taxon>
        <taxon>Spermatophyta</taxon>
        <taxon>Magnoliopsida</taxon>
        <taxon>eudicotyledons</taxon>
        <taxon>Gunneridae</taxon>
        <taxon>Pentapetalae</taxon>
        <taxon>rosids</taxon>
        <taxon>malvids</taxon>
        <taxon>Malvales</taxon>
        <taxon>Dipterocarpaceae</taxon>
        <taxon>Rubroshorea</taxon>
    </lineage>
</organism>
<sequence>MAESNVKALTAALGKQLSLTVEEDVRLDLDDGNCHEPEEGTSKWCIVDTVLTWKRYNMEAMASTLAGVWRPVKGMHMRILGYNHFAVYFFHLVDMNHVMAAGPWSFADHVMVLKETQGGMLVSKDELFEVPFWIQIHGLPPSRITEATGRRIGVELGHLLEVDTGDGHVICSGFRLPHFCYCCGMLDHVERECELGLEMERMGVTERPYDDKLRAVLKRERQEAIMNNGRWLRDAARNPIGEDSQGRRPASKMARWPVLESRGCHDAVAGINDCDCRGNKEILAEHKADFMERQHILGDSQQIISTNNEVSNLGNPDGQLHGQDAPLLQHSKTSGPRTFVDPKVTTHQRLDPRRGKLGNGATGAHIHHLLRGKLKGRKSNSKPLWLSNSKNHVDMEVEGMGVGTWHFIGYYGHPERHNRRRLWQLLRELATKSDLPWLIGGDFNDLLHSDEKLGVIIREGIEAERDSGLKICGFGILVVLK</sequence>
<feature type="domain" description="DUF4283" evidence="1">
    <location>
        <begin position="42"/>
        <end position="114"/>
    </location>
</feature>
<dbReference type="Gene3D" id="3.60.10.10">
    <property type="entry name" value="Endonuclease/exonuclease/phosphatase"/>
    <property type="match status" value="1"/>
</dbReference>
<gene>
    <name evidence="2" type="ORF">SLEP1_g33327</name>
</gene>
<proteinExistence type="predicted"/>
<dbReference type="PANTHER" id="PTHR31286:SF167">
    <property type="entry name" value="OS09G0268800 PROTEIN"/>
    <property type="match status" value="1"/>
</dbReference>